<keyword evidence="10 15" id="KW-0675">Receptor</keyword>
<evidence type="ECO:0000256" key="10">
    <source>
        <dbReference type="ARBA" id="ARBA00023170"/>
    </source>
</evidence>
<dbReference type="EMBL" id="JBCGBO010000002">
    <property type="protein sequence ID" value="KAK9222838.1"/>
    <property type="molecule type" value="Genomic_DNA"/>
</dbReference>
<dbReference type="SMART" id="SM00079">
    <property type="entry name" value="PBPe"/>
    <property type="match status" value="1"/>
</dbReference>
<evidence type="ECO:0000256" key="17">
    <source>
        <dbReference type="SAM" id="SignalP"/>
    </source>
</evidence>
<protein>
    <recommendedName>
        <fullName evidence="15">Glutamate receptor</fullName>
    </recommendedName>
</protein>
<dbReference type="FunFam" id="3.40.50.2300:FF:000188">
    <property type="entry name" value="Glutamate receptor"/>
    <property type="match status" value="1"/>
</dbReference>
<dbReference type="InterPro" id="IPR019594">
    <property type="entry name" value="Glu/Gly-bd"/>
</dbReference>
<dbReference type="InterPro" id="IPR015683">
    <property type="entry name" value="Ionotropic_Glu_rcpt"/>
</dbReference>
<keyword evidence="8 15" id="KW-0406">Ion transport</keyword>
<dbReference type="InterPro" id="IPR044440">
    <property type="entry name" value="GABAb_receptor_plant_PBP1"/>
</dbReference>
<feature type="signal peptide" evidence="17">
    <location>
        <begin position="1"/>
        <end position="29"/>
    </location>
</feature>
<proteinExistence type="inferred from homology"/>
<dbReference type="Gene3D" id="1.10.287.70">
    <property type="match status" value="1"/>
</dbReference>
<dbReference type="InterPro" id="IPR017103">
    <property type="entry name" value="Iontropic_Glu_rcpt_pln"/>
</dbReference>
<dbReference type="GO" id="GO:0016020">
    <property type="term" value="C:membrane"/>
    <property type="evidence" value="ECO:0007669"/>
    <property type="project" value="UniProtKB-SubCell"/>
</dbReference>
<comment type="function">
    <text evidence="14">Glutamate-gated receptor that probably acts as a non-selective cation channel. May be involved in light-signal transduction and calcium homeostasis via the regulation of calcium influx into cells.</text>
</comment>
<accession>A0AAP0QXZ9</accession>
<comment type="subcellular location">
    <subcellularLocation>
        <location evidence="1">Membrane</location>
        <topology evidence="1">Multi-pass membrane protein</topology>
    </subcellularLocation>
</comment>
<dbReference type="Pfam" id="PF00060">
    <property type="entry name" value="Lig_chan"/>
    <property type="match status" value="1"/>
</dbReference>
<dbReference type="InterPro" id="IPR001320">
    <property type="entry name" value="Iontro_rcpt_C"/>
</dbReference>
<keyword evidence="11" id="KW-0325">Glycoprotein</keyword>
<evidence type="ECO:0000256" key="12">
    <source>
        <dbReference type="ARBA" id="ARBA00023286"/>
    </source>
</evidence>
<evidence type="ECO:0000256" key="5">
    <source>
        <dbReference type="ARBA" id="ARBA00022692"/>
    </source>
</evidence>
<evidence type="ECO:0000256" key="15">
    <source>
        <dbReference type="PIRNR" id="PIRNR037090"/>
    </source>
</evidence>
<keyword evidence="20" id="KW-1185">Reference proteome</keyword>
<dbReference type="SUPFAM" id="SSF53850">
    <property type="entry name" value="Periplasmic binding protein-like II"/>
    <property type="match status" value="1"/>
</dbReference>
<keyword evidence="7 16" id="KW-1133">Transmembrane helix</keyword>
<sequence length="868" mass="96296">MELKGKKEQAFFSSLILLIIHLCPSCSELEKVKNNTSLTADEVHVGVILDMRSWSGKISNSCISMAIADFYALNTHYKTRLVLHSRDSQGDPLHALSTALNLMQNVELQAIICIEMTPTGAQILADLGSRARIPVVSLFAALPNSLTSYSVQIDQGDEASQSQAQGIAALISVFRWKQVILIYEDNTWGIDNTIPYVFDSLHDANIDIARRMAISKSSSTGDEAIKKLSMLKSLETKVFVVHMSHALASHLFLHGKKLGMMSKGYAWIITSSTMDFLHSMDSSVVESMQGVLGFKRYVPASKELHNFTVRWRRELYLNNPNAAVSELDVYGILAYDTVWTLAKASEKLKTDRVPDETFYKQIINSGFTGLSGNFQLVNGKLTSSGAFEIVNVIGKTLKRVGFWSPITGISKEMNSSVLFNKRNISSPSPNDDELEAVIWPGGSAAIPEGGGKNNKLRIGVPVNAFKELVNIAARDPQGTFIVEGFCIDVFKAAIDSLTFEVPYEFIAYVDDSGRMAGSYNDLIDQVYLKNFDAVVGDTTITANRSLYVDFTLPYTDMGIGMIVRIDQSNNIWIFLKPLEPNLWLTTAALFLWTGFVVWIIERPVNDEFQGSRAQQFGMIFWYSFSTLVFSQREKLFSNLSKFVVIVWLFVVLILSSSYTATLASMLTIEQLKLASIDNIGSHLGSVVPGALSNLNFKDSRLKKYNSAEEYANALSKGSKNGGFSAIIDEMPYIKAFLAKYSAHYALTVPKNTASTNGFGFVFQKGSPLVHDISKAIARLREEGTLTKIENEWFIDRQSSFMHKDSISDNPSSLSLANFGGLFLITGISSTLALVIFLLPSIYKKMLSGKVGYWKEKLVLHCKLYLSLR</sequence>
<dbReference type="CDD" id="cd13686">
    <property type="entry name" value="GluR_Plant"/>
    <property type="match status" value="1"/>
</dbReference>
<dbReference type="PANTHER" id="PTHR18966">
    <property type="entry name" value="IONOTROPIC GLUTAMATE RECEPTOR"/>
    <property type="match status" value="1"/>
</dbReference>
<evidence type="ECO:0000256" key="11">
    <source>
        <dbReference type="ARBA" id="ARBA00023180"/>
    </source>
</evidence>
<dbReference type="InterPro" id="IPR001828">
    <property type="entry name" value="ANF_lig-bd_rcpt"/>
</dbReference>
<evidence type="ECO:0000256" key="2">
    <source>
        <dbReference type="ARBA" id="ARBA00008685"/>
    </source>
</evidence>
<dbReference type="Proteomes" id="UP001428341">
    <property type="component" value="Unassembled WGS sequence"/>
</dbReference>
<evidence type="ECO:0000256" key="6">
    <source>
        <dbReference type="ARBA" id="ARBA00022729"/>
    </source>
</evidence>
<evidence type="ECO:0000256" key="13">
    <source>
        <dbReference type="ARBA" id="ARBA00023303"/>
    </source>
</evidence>
<comment type="subunit">
    <text evidence="3">May form heteromers.</text>
</comment>
<name>A0AAP0QXZ9_9ROSI</name>
<evidence type="ECO:0000256" key="14">
    <source>
        <dbReference type="ARBA" id="ARBA00049638"/>
    </source>
</evidence>
<evidence type="ECO:0000256" key="4">
    <source>
        <dbReference type="ARBA" id="ARBA00022448"/>
    </source>
</evidence>
<keyword evidence="9 15" id="KW-0472">Membrane</keyword>
<evidence type="ECO:0000313" key="20">
    <source>
        <dbReference type="Proteomes" id="UP001428341"/>
    </source>
</evidence>
<feature type="transmembrane region" description="Helical" evidence="16">
    <location>
        <begin position="582"/>
        <end position="600"/>
    </location>
</feature>
<dbReference type="Gene3D" id="3.40.50.2300">
    <property type="match status" value="3"/>
</dbReference>
<keyword evidence="6 17" id="KW-0732">Signal</keyword>
<evidence type="ECO:0000256" key="9">
    <source>
        <dbReference type="ARBA" id="ARBA00023136"/>
    </source>
</evidence>
<dbReference type="Pfam" id="PF01094">
    <property type="entry name" value="ANF_receptor"/>
    <property type="match status" value="1"/>
</dbReference>
<comment type="similarity">
    <text evidence="2 15">Belongs to the glutamate-gated ion channel (TC 1.A.10.1) family.</text>
</comment>
<feature type="transmembrane region" description="Helical" evidence="16">
    <location>
        <begin position="815"/>
        <end position="838"/>
    </location>
</feature>
<feature type="chain" id="PRO_5042835162" description="Glutamate receptor" evidence="17">
    <location>
        <begin position="30"/>
        <end position="868"/>
    </location>
</feature>
<dbReference type="GO" id="GO:0015276">
    <property type="term" value="F:ligand-gated monoatomic ion channel activity"/>
    <property type="evidence" value="ECO:0007669"/>
    <property type="project" value="InterPro"/>
</dbReference>
<dbReference type="FunFam" id="3.40.190.10:FF:000103">
    <property type="entry name" value="Glutamate receptor"/>
    <property type="match status" value="1"/>
</dbReference>
<dbReference type="AlphaFoldDB" id="A0AAP0QXZ9"/>
<feature type="transmembrane region" description="Helical" evidence="16">
    <location>
        <begin position="642"/>
        <end position="666"/>
    </location>
</feature>
<dbReference type="InterPro" id="IPR028082">
    <property type="entry name" value="Peripla_BP_I"/>
</dbReference>
<evidence type="ECO:0000256" key="1">
    <source>
        <dbReference type="ARBA" id="ARBA00004141"/>
    </source>
</evidence>
<organism evidence="19 20">
    <name type="scientific">Citrus x changshan-huyou</name>
    <dbReference type="NCBI Taxonomy" id="2935761"/>
    <lineage>
        <taxon>Eukaryota</taxon>
        <taxon>Viridiplantae</taxon>
        <taxon>Streptophyta</taxon>
        <taxon>Embryophyta</taxon>
        <taxon>Tracheophyta</taxon>
        <taxon>Spermatophyta</taxon>
        <taxon>Magnoliopsida</taxon>
        <taxon>eudicotyledons</taxon>
        <taxon>Gunneridae</taxon>
        <taxon>Pentapetalae</taxon>
        <taxon>rosids</taxon>
        <taxon>malvids</taxon>
        <taxon>Sapindales</taxon>
        <taxon>Rutaceae</taxon>
        <taxon>Aurantioideae</taxon>
        <taxon>Citrus</taxon>
    </lineage>
</organism>
<evidence type="ECO:0000313" key="19">
    <source>
        <dbReference type="EMBL" id="KAK9222838.1"/>
    </source>
</evidence>
<evidence type="ECO:0000256" key="3">
    <source>
        <dbReference type="ARBA" id="ARBA00011095"/>
    </source>
</evidence>
<keyword evidence="5 16" id="KW-0812">Transmembrane</keyword>
<dbReference type="CDD" id="cd19990">
    <property type="entry name" value="PBP1_GABAb_receptor_plant"/>
    <property type="match status" value="1"/>
</dbReference>
<dbReference type="Gene3D" id="3.40.190.10">
    <property type="entry name" value="Periplasmic binding protein-like II"/>
    <property type="match status" value="2"/>
</dbReference>
<comment type="function">
    <text evidence="15">Glutamate-gated receptor that probably acts as non-selective cation channel.</text>
</comment>
<evidence type="ECO:0000259" key="18">
    <source>
        <dbReference type="SMART" id="SM00079"/>
    </source>
</evidence>
<dbReference type="Pfam" id="PF10613">
    <property type="entry name" value="Lig_chan-Glu_bd"/>
    <property type="match status" value="1"/>
</dbReference>
<feature type="domain" description="Ionotropic glutamate receptor C-terminal" evidence="18">
    <location>
        <begin position="457"/>
        <end position="795"/>
    </location>
</feature>
<keyword evidence="12 15" id="KW-1071">Ligand-gated ion channel</keyword>
<evidence type="ECO:0000256" key="7">
    <source>
        <dbReference type="ARBA" id="ARBA00022989"/>
    </source>
</evidence>
<evidence type="ECO:0000256" key="8">
    <source>
        <dbReference type="ARBA" id="ARBA00023065"/>
    </source>
</evidence>
<keyword evidence="4 15" id="KW-0813">Transport</keyword>
<dbReference type="SUPFAM" id="SSF53822">
    <property type="entry name" value="Periplasmic binding protein-like I"/>
    <property type="match status" value="1"/>
</dbReference>
<evidence type="ECO:0000256" key="16">
    <source>
        <dbReference type="SAM" id="Phobius"/>
    </source>
</evidence>
<dbReference type="FunFam" id="1.10.287.70:FF:000037">
    <property type="entry name" value="Glutamate receptor"/>
    <property type="match status" value="1"/>
</dbReference>
<comment type="caution">
    <text evidence="19">The sequence shown here is derived from an EMBL/GenBank/DDBJ whole genome shotgun (WGS) entry which is preliminary data.</text>
</comment>
<reference evidence="19 20" key="1">
    <citation type="submission" date="2024-05" db="EMBL/GenBank/DDBJ databases">
        <title>Haplotype-resolved chromosome-level genome assembly of Huyou (Citrus changshanensis).</title>
        <authorList>
            <person name="Miao C."/>
            <person name="Chen W."/>
            <person name="Wu Y."/>
            <person name="Wang L."/>
            <person name="Zhao S."/>
            <person name="Grierson D."/>
            <person name="Xu C."/>
            <person name="Chen K."/>
        </authorList>
    </citation>
    <scope>NUCLEOTIDE SEQUENCE [LARGE SCALE GENOMIC DNA]</scope>
    <source>
        <strain evidence="19">01-14</strain>
        <tissue evidence="19">Leaf</tissue>
    </source>
</reference>
<keyword evidence="13 15" id="KW-0407">Ion channel</keyword>
<dbReference type="PIRSF" id="PIRSF037090">
    <property type="entry name" value="Iontro_Glu-like_rcpt_pln"/>
    <property type="match status" value="1"/>
</dbReference>
<gene>
    <name evidence="19" type="ORF">WN944_011278</name>
</gene>